<dbReference type="RefSeq" id="WP_092018555.1">
    <property type="nucleotide sequence ID" value="NZ_FOXH01000012.1"/>
</dbReference>
<evidence type="ECO:0000259" key="3">
    <source>
        <dbReference type="Pfam" id="PF01232"/>
    </source>
</evidence>
<evidence type="ECO:0000313" key="5">
    <source>
        <dbReference type="EMBL" id="SFQ20017.1"/>
    </source>
</evidence>
<name>A0A1I5WKB6_9BACT</name>
<protein>
    <submittedName>
        <fullName evidence="5">Tagaturonate reductase</fullName>
    </submittedName>
</protein>
<feature type="domain" description="Mannitol dehydrogenase N-terminal" evidence="3">
    <location>
        <begin position="35"/>
        <end position="278"/>
    </location>
</feature>
<dbReference type="PANTHER" id="PTHR30524">
    <property type="entry name" value="MANNITOL-1-PHOSPHATE 5-DEHYDROGENASE"/>
    <property type="match status" value="1"/>
</dbReference>
<dbReference type="GO" id="GO:0008926">
    <property type="term" value="F:mannitol-1-phosphate 5-dehydrogenase activity"/>
    <property type="evidence" value="ECO:0007669"/>
    <property type="project" value="TreeGrafter"/>
</dbReference>
<dbReference type="InterPro" id="IPR013328">
    <property type="entry name" value="6PGD_dom2"/>
</dbReference>
<dbReference type="InterPro" id="IPR008927">
    <property type="entry name" value="6-PGluconate_DH-like_C_sf"/>
</dbReference>
<dbReference type="InterPro" id="IPR013131">
    <property type="entry name" value="Mannitol_DH_N"/>
</dbReference>
<keyword evidence="1" id="KW-0560">Oxidoreductase</keyword>
<accession>A0A1I5WKB6</accession>
<dbReference type="Pfam" id="PF01232">
    <property type="entry name" value="Mannitol_dh"/>
    <property type="match status" value="1"/>
</dbReference>
<reference evidence="5 6" key="1">
    <citation type="submission" date="2016-10" db="EMBL/GenBank/DDBJ databases">
        <authorList>
            <person name="de Groot N.N."/>
        </authorList>
    </citation>
    <scope>NUCLEOTIDE SEQUENCE [LARGE SCALE GENOMIC DNA]</scope>
    <source>
        <strain evidence="6">E92,LMG 26720,CCM 7988</strain>
    </source>
</reference>
<keyword evidence="6" id="KW-1185">Reference proteome</keyword>
<proteinExistence type="predicted"/>
<dbReference type="Gene3D" id="3.40.50.720">
    <property type="entry name" value="NAD(P)-binding Rossmann-like Domain"/>
    <property type="match status" value="1"/>
</dbReference>
<dbReference type="InterPro" id="IPR013118">
    <property type="entry name" value="Mannitol_DH_C"/>
</dbReference>
<evidence type="ECO:0000256" key="1">
    <source>
        <dbReference type="ARBA" id="ARBA00023002"/>
    </source>
</evidence>
<feature type="domain" description="Mannitol dehydrogenase C-terminal" evidence="4">
    <location>
        <begin position="291"/>
        <end position="485"/>
    </location>
</feature>
<dbReference type="Pfam" id="PF08125">
    <property type="entry name" value="Mannitol_dh_C"/>
    <property type="match status" value="1"/>
</dbReference>
<dbReference type="SUPFAM" id="SSF51735">
    <property type="entry name" value="NAD(P)-binding Rossmann-fold domains"/>
    <property type="match status" value="1"/>
</dbReference>
<evidence type="ECO:0000256" key="2">
    <source>
        <dbReference type="ARBA" id="ARBA00023027"/>
    </source>
</evidence>
<organism evidence="5 6">
    <name type="scientific">Pseudarcicella hirudinis</name>
    <dbReference type="NCBI Taxonomy" id="1079859"/>
    <lineage>
        <taxon>Bacteria</taxon>
        <taxon>Pseudomonadati</taxon>
        <taxon>Bacteroidota</taxon>
        <taxon>Cytophagia</taxon>
        <taxon>Cytophagales</taxon>
        <taxon>Flectobacillaceae</taxon>
        <taxon>Pseudarcicella</taxon>
    </lineage>
</organism>
<gene>
    <name evidence="5" type="ORF">SAMN04515674_1126</name>
</gene>
<dbReference type="EMBL" id="FOXH01000012">
    <property type="protein sequence ID" value="SFQ20017.1"/>
    <property type="molecule type" value="Genomic_DNA"/>
</dbReference>
<dbReference type="AlphaFoldDB" id="A0A1I5WKB6"/>
<dbReference type="GO" id="GO:0019592">
    <property type="term" value="P:mannitol catabolic process"/>
    <property type="evidence" value="ECO:0007669"/>
    <property type="project" value="TreeGrafter"/>
</dbReference>
<evidence type="ECO:0000313" key="6">
    <source>
        <dbReference type="Proteomes" id="UP000199306"/>
    </source>
</evidence>
<evidence type="ECO:0000259" key="4">
    <source>
        <dbReference type="Pfam" id="PF08125"/>
    </source>
</evidence>
<dbReference type="GO" id="GO:0005829">
    <property type="term" value="C:cytosol"/>
    <property type="evidence" value="ECO:0007669"/>
    <property type="project" value="TreeGrafter"/>
</dbReference>
<dbReference type="NCBIfam" id="NF002969">
    <property type="entry name" value="PRK03643.1"/>
    <property type="match status" value="1"/>
</dbReference>
<dbReference type="Proteomes" id="UP000199306">
    <property type="component" value="Unassembled WGS sequence"/>
</dbReference>
<dbReference type="OrthoDB" id="9768714at2"/>
<sequence>MIKSNLSKDAIRGESFAPQVNLSVPNEEIYNYPEKVLQFGTGVLLRGLCDYFIDKANKQGVFIGRIVIVKSTDKGDSSEFQNQNGLFTHCIKGVENGEIIEEFIVNASVSRTLSASKEWNAILDCAQNPEMQVIISNTTEVGIQLVADDLISGNPPKSFPVKLLAFLHHRWKHFNGSPESGMVIIPTELIIDNGDTLQEIVLEQAHRNGLEPEFIDWIDKHNHFCNSLVDRIVPGKPDEQITQKTLDLLGYQDKLLIMSESYSLWAIQGDDFVKEKLSFAQVNPGVVITPNIDSYRELKLRLLNGTHTLMCGMAYLLGFRLVKDVMANGYLGRLVTNLMLGELALAIPYKMDSKTADRFGRSVLDRFRNPFINHKLIDITVQYTTKMRMRNVPILFQYYREFGKAPELFAMGFAAYLQFMHVVKVENGKFYGESNGEYYPINCDFANYFHEAWKTGELDLKKVLSDKTLWGEDLNQLAGFNEAISKYI</sequence>
<dbReference type="InterPro" id="IPR036291">
    <property type="entry name" value="NAD(P)-bd_dom_sf"/>
</dbReference>
<dbReference type="Gene3D" id="1.10.1040.10">
    <property type="entry name" value="N-(1-d-carboxylethyl)-l-norvaline Dehydrogenase, domain 2"/>
    <property type="match status" value="1"/>
</dbReference>
<dbReference type="STRING" id="1079859.SAMN04515674_1126"/>
<dbReference type="SUPFAM" id="SSF48179">
    <property type="entry name" value="6-phosphogluconate dehydrogenase C-terminal domain-like"/>
    <property type="match status" value="1"/>
</dbReference>
<dbReference type="PANTHER" id="PTHR30524:SF0">
    <property type="entry name" value="ALTRONATE OXIDOREDUCTASE-RELATED"/>
    <property type="match status" value="1"/>
</dbReference>
<keyword evidence="2" id="KW-0520">NAD</keyword>